<dbReference type="InterPro" id="IPR025857">
    <property type="entry name" value="MacB_PCD"/>
</dbReference>
<name>A0ABY5PFA0_9ACTN</name>
<comment type="similarity">
    <text evidence="6">Belongs to the ABC-4 integral membrane protein family.</text>
</comment>
<feature type="region of interest" description="Disordered" evidence="7">
    <location>
        <begin position="38"/>
        <end position="69"/>
    </location>
</feature>
<evidence type="ECO:0000256" key="3">
    <source>
        <dbReference type="ARBA" id="ARBA00022692"/>
    </source>
</evidence>
<dbReference type="EMBL" id="CP088295">
    <property type="protein sequence ID" value="UUY03354.1"/>
    <property type="molecule type" value="Genomic_DNA"/>
</dbReference>
<reference evidence="12" key="1">
    <citation type="submission" date="2021-11" db="EMBL/GenBank/DDBJ databases">
        <title>Cultivation dependent microbiological survey of springs from the worlds oldest radium mine currently devoted to the extraction of radon-saturated water.</title>
        <authorList>
            <person name="Kapinusova G."/>
            <person name="Smrhova T."/>
            <person name="Strejcek M."/>
            <person name="Suman J."/>
            <person name="Jani K."/>
            <person name="Pajer P."/>
            <person name="Uhlik O."/>
        </authorList>
    </citation>
    <scope>NUCLEOTIDE SEQUENCE [LARGE SCALE GENOMIC DNA]</scope>
    <source>
        <strain evidence="12">J379</strain>
    </source>
</reference>
<feature type="region of interest" description="Disordered" evidence="7">
    <location>
        <begin position="136"/>
        <end position="157"/>
    </location>
</feature>
<dbReference type="RefSeq" id="WP_353863862.1">
    <property type="nucleotide sequence ID" value="NZ_CP088295.1"/>
</dbReference>
<dbReference type="InterPro" id="IPR050250">
    <property type="entry name" value="Macrolide_Exporter_MacB"/>
</dbReference>
<organism evidence="11 12">
    <name type="scientific">Svornostia abyssi</name>
    <dbReference type="NCBI Taxonomy" id="2898438"/>
    <lineage>
        <taxon>Bacteria</taxon>
        <taxon>Bacillati</taxon>
        <taxon>Actinomycetota</taxon>
        <taxon>Thermoleophilia</taxon>
        <taxon>Solirubrobacterales</taxon>
        <taxon>Baekduiaceae</taxon>
        <taxon>Svornostia</taxon>
    </lineage>
</organism>
<dbReference type="InterPro" id="IPR003838">
    <property type="entry name" value="ABC3_permease_C"/>
</dbReference>
<feature type="compositionally biased region" description="Gly residues" evidence="7">
    <location>
        <begin position="140"/>
        <end position="151"/>
    </location>
</feature>
<dbReference type="Pfam" id="PF02687">
    <property type="entry name" value="FtsX"/>
    <property type="match status" value="1"/>
</dbReference>
<evidence type="ECO:0000313" key="12">
    <source>
        <dbReference type="Proteomes" id="UP001058860"/>
    </source>
</evidence>
<evidence type="ECO:0000256" key="8">
    <source>
        <dbReference type="SAM" id="Phobius"/>
    </source>
</evidence>
<evidence type="ECO:0000256" key="4">
    <source>
        <dbReference type="ARBA" id="ARBA00022989"/>
    </source>
</evidence>
<feature type="compositionally biased region" description="Gly residues" evidence="7">
    <location>
        <begin position="43"/>
        <end position="58"/>
    </location>
</feature>
<proteinExistence type="inferred from homology"/>
<evidence type="ECO:0000313" key="11">
    <source>
        <dbReference type="EMBL" id="UUY03354.1"/>
    </source>
</evidence>
<evidence type="ECO:0000256" key="7">
    <source>
        <dbReference type="SAM" id="MobiDB-lite"/>
    </source>
</evidence>
<dbReference type="Proteomes" id="UP001058860">
    <property type="component" value="Chromosome"/>
</dbReference>
<feature type="domain" description="MacB-like periplasmic core" evidence="10">
    <location>
        <begin position="127"/>
        <end position="275"/>
    </location>
</feature>
<sequence length="471" mass="46971">MALVVCVGALSQGLDDAQDEVLRPLTGVGTDMSVTRPIEIEGGEGGGAQLGQGSGPGAGLSESERDQLQEENGAARLELTDLGEPGESFSQDSFVSTSQLSFPDDEVAEMAGLDGAKAVAGGLTLSAIHVEGTVPEGGQNQFGGPGAGGGPPEDIDFESRTITGVDPDQPDLGGVTRGQVSTGAWFDPDAKPYEAILTASYAQRQGLEVGDTFDMAGKEFTVVGLSDPPIGGQSSDMYVELETLQRLADRKGRVNTAYVRADDADSVSALSAEIASTVEGAKVTTASDLADRVGGSLVDAKDLSGKLGTALIAIGLLASVAIASLLTLSSVTKRVRELGTLKALGWKQGLVVRQVTGESLAQGALGGVVGVVLGVGGAALISAFGPTLEASVAASEPQGGPGAGGPPGLAGAFGSGQITPGSASVSLDAPVDPRLIALAVGLALAGGLLAGAIGGLRASRLRPADALRHID</sequence>
<keyword evidence="4 8" id="KW-1133">Transmembrane helix</keyword>
<keyword evidence="5 8" id="KW-0472">Membrane</keyword>
<evidence type="ECO:0000256" key="6">
    <source>
        <dbReference type="ARBA" id="ARBA00038076"/>
    </source>
</evidence>
<evidence type="ECO:0000256" key="5">
    <source>
        <dbReference type="ARBA" id="ARBA00023136"/>
    </source>
</evidence>
<comment type="subcellular location">
    <subcellularLocation>
        <location evidence="1">Cell membrane</location>
        <topology evidence="1">Multi-pass membrane protein</topology>
    </subcellularLocation>
</comment>
<keyword evidence="3 8" id="KW-0812">Transmembrane</keyword>
<accession>A0ABY5PFA0</accession>
<feature type="domain" description="ABC3 transporter permease C-terminal" evidence="9">
    <location>
        <begin position="311"/>
        <end position="461"/>
    </location>
</feature>
<keyword evidence="2" id="KW-1003">Cell membrane</keyword>
<evidence type="ECO:0000259" key="9">
    <source>
        <dbReference type="Pfam" id="PF02687"/>
    </source>
</evidence>
<feature type="transmembrane region" description="Helical" evidence="8">
    <location>
        <begin position="435"/>
        <end position="456"/>
    </location>
</feature>
<evidence type="ECO:0000256" key="1">
    <source>
        <dbReference type="ARBA" id="ARBA00004651"/>
    </source>
</evidence>
<evidence type="ECO:0000259" key="10">
    <source>
        <dbReference type="Pfam" id="PF12704"/>
    </source>
</evidence>
<keyword evidence="12" id="KW-1185">Reference proteome</keyword>
<dbReference type="Pfam" id="PF12704">
    <property type="entry name" value="MacB_PCD"/>
    <property type="match status" value="1"/>
</dbReference>
<protein>
    <submittedName>
        <fullName evidence="11">ABC transporter permease</fullName>
    </submittedName>
</protein>
<feature type="transmembrane region" description="Helical" evidence="8">
    <location>
        <begin position="307"/>
        <end position="328"/>
    </location>
</feature>
<feature type="transmembrane region" description="Helical" evidence="8">
    <location>
        <begin position="363"/>
        <end position="384"/>
    </location>
</feature>
<dbReference type="PANTHER" id="PTHR30572">
    <property type="entry name" value="MEMBRANE COMPONENT OF TRANSPORTER-RELATED"/>
    <property type="match status" value="1"/>
</dbReference>
<gene>
    <name evidence="11" type="ORF">LRS13_22215</name>
</gene>
<evidence type="ECO:0000256" key="2">
    <source>
        <dbReference type="ARBA" id="ARBA00022475"/>
    </source>
</evidence>
<dbReference type="PANTHER" id="PTHR30572:SF4">
    <property type="entry name" value="ABC TRANSPORTER PERMEASE YTRF"/>
    <property type="match status" value="1"/>
</dbReference>